<reference evidence="1 2" key="1">
    <citation type="submission" date="2018-03" db="EMBL/GenBank/DDBJ databases">
        <title>Cross-interface Injection: A General Nanoliter Liquid Handling Method Applied to Single Cells Genome Amplification Automated Nanoliter Liquid Handling Applied to Single Cell Multiple Displacement Amplification.</title>
        <authorList>
            <person name="Yun J."/>
            <person name="Xu P."/>
            <person name="Xu J."/>
            <person name="Dai X."/>
            <person name="Wang Y."/>
            <person name="Zheng X."/>
            <person name="Cao C."/>
            <person name="Yi Q."/>
            <person name="Zhu Y."/>
            <person name="Wang L."/>
            <person name="Dong Z."/>
            <person name="Huang Y."/>
            <person name="Huang L."/>
            <person name="Du W."/>
        </authorList>
    </citation>
    <scope>NUCLEOTIDE SEQUENCE [LARGE SCALE GENOMIC DNA]</scope>
    <source>
        <strain evidence="1 2">Z-D1-2</strain>
    </source>
</reference>
<dbReference type="EMBL" id="PYVU01000014">
    <property type="protein sequence ID" value="PTB97426.1"/>
    <property type="molecule type" value="Genomic_DNA"/>
</dbReference>
<gene>
    <name evidence="1" type="ORF">C9994_02960</name>
</gene>
<accession>A0A2T4DUI3</accession>
<name>A0A2T4DUI3_9BACT</name>
<dbReference type="Proteomes" id="UP000240608">
    <property type="component" value="Unassembled WGS sequence"/>
</dbReference>
<sequence length="185" mass="21235">MIYRQNKYLKFSQVVYLFLLMLVFKSCTNRKLNNAATYEYTQIEPEQSKPVISTLVGEWKLDSTVFTDGTFRKKPQIPFSATTWTFTEDGQYMVSIQENSYKLSMEEDGTQKETSMTAETPAQKYIGKYQHINDVLNATIIGGLTKYNIVGQSDSTLHLKSQRIQVPPVSKEDSAKIAEHYFTLK</sequence>
<dbReference type="AlphaFoldDB" id="A0A2T4DUI3"/>
<evidence type="ECO:0000313" key="1">
    <source>
        <dbReference type="EMBL" id="PTB97426.1"/>
    </source>
</evidence>
<comment type="caution">
    <text evidence="1">The sequence shown here is derived from an EMBL/GenBank/DDBJ whole genome shotgun (WGS) entry which is preliminary data.</text>
</comment>
<evidence type="ECO:0000313" key="2">
    <source>
        <dbReference type="Proteomes" id="UP000240608"/>
    </source>
</evidence>
<organism evidence="1 2">
    <name type="scientific">Marivirga lumbricoides</name>
    <dbReference type="NCBI Taxonomy" id="1046115"/>
    <lineage>
        <taxon>Bacteria</taxon>
        <taxon>Pseudomonadati</taxon>
        <taxon>Bacteroidota</taxon>
        <taxon>Cytophagia</taxon>
        <taxon>Cytophagales</taxon>
        <taxon>Marivirgaceae</taxon>
        <taxon>Marivirga</taxon>
    </lineage>
</organism>
<protein>
    <recommendedName>
        <fullName evidence="3">Lipocalin-like domain-containing protein</fullName>
    </recommendedName>
</protein>
<proteinExistence type="predicted"/>
<evidence type="ECO:0008006" key="3">
    <source>
        <dbReference type="Google" id="ProtNLM"/>
    </source>
</evidence>